<comment type="caution">
    <text evidence="1">The sequence shown here is derived from an EMBL/GenBank/DDBJ whole genome shotgun (WGS) entry which is preliminary data.</text>
</comment>
<reference evidence="1 2" key="1">
    <citation type="submission" date="2018-12" db="EMBL/GenBank/DDBJ databases">
        <authorList>
            <person name="Sun L."/>
            <person name="Chen Z."/>
        </authorList>
    </citation>
    <scope>NUCLEOTIDE SEQUENCE [LARGE SCALE GENOMIC DNA]</scope>
    <source>
        <strain evidence="1 2">LMG 29736</strain>
    </source>
</reference>
<accession>A0A429X9A1</accession>
<dbReference type="Proteomes" id="UP000287296">
    <property type="component" value="Unassembled WGS sequence"/>
</dbReference>
<sequence>MDNVPKVRKIMLDEEIDEQEFVGIFNSIYKHECYIYAIIPEWEDELFNSLSNDFIIVNKISFPLVRIFPRTIRFLGYVIDSKKQYVFEFYLRSTTMDFLVFSESDISPHLNNINKKNIDFYKMFESNQIPHITIGPDGQWLNIVEY</sequence>
<organism evidence="1 2">
    <name type="scientific">Siminovitchia terrae</name>
    <name type="common">Bacillus terrae</name>
    <dbReference type="NCBI Taxonomy" id="1914933"/>
    <lineage>
        <taxon>Bacteria</taxon>
        <taxon>Bacillati</taxon>
        <taxon>Bacillota</taxon>
        <taxon>Bacilli</taxon>
        <taxon>Bacillales</taxon>
        <taxon>Bacillaceae</taxon>
        <taxon>Siminovitchia</taxon>
    </lineage>
</organism>
<evidence type="ECO:0000313" key="1">
    <source>
        <dbReference type="EMBL" id="RST59976.1"/>
    </source>
</evidence>
<dbReference type="EMBL" id="QYTW02000007">
    <property type="protein sequence ID" value="RST59976.1"/>
    <property type="molecule type" value="Genomic_DNA"/>
</dbReference>
<dbReference type="RefSeq" id="WP_120118428.1">
    <property type="nucleotide sequence ID" value="NZ_QYTW02000007.1"/>
</dbReference>
<proteinExistence type="predicted"/>
<name>A0A429X9A1_SIMTE</name>
<dbReference type="AlphaFoldDB" id="A0A429X9A1"/>
<gene>
    <name evidence="1" type="ORF">D5F11_009760</name>
</gene>
<protein>
    <submittedName>
        <fullName evidence="1">Uncharacterized protein</fullName>
    </submittedName>
</protein>
<evidence type="ECO:0000313" key="2">
    <source>
        <dbReference type="Proteomes" id="UP000287296"/>
    </source>
</evidence>
<dbReference type="OrthoDB" id="2863704at2"/>